<reference evidence="1 2" key="1">
    <citation type="submission" date="2021-06" db="EMBL/GenBank/DDBJ databases">
        <title>Caerostris darwini draft genome.</title>
        <authorList>
            <person name="Kono N."/>
            <person name="Arakawa K."/>
        </authorList>
    </citation>
    <scope>NUCLEOTIDE SEQUENCE [LARGE SCALE GENOMIC DNA]</scope>
</reference>
<keyword evidence="2" id="KW-1185">Reference proteome</keyword>
<dbReference type="EMBL" id="BPLQ01005149">
    <property type="protein sequence ID" value="GIY12950.1"/>
    <property type="molecule type" value="Genomic_DNA"/>
</dbReference>
<comment type="caution">
    <text evidence="1">The sequence shown here is derived from an EMBL/GenBank/DDBJ whole genome shotgun (WGS) entry which is preliminary data.</text>
</comment>
<dbReference type="Proteomes" id="UP001054837">
    <property type="component" value="Unassembled WGS sequence"/>
</dbReference>
<name>A0AAV4QXU7_9ARAC</name>
<evidence type="ECO:0000313" key="2">
    <source>
        <dbReference type="Proteomes" id="UP001054837"/>
    </source>
</evidence>
<protein>
    <submittedName>
        <fullName evidence="1">Uncharacterized protein</fullName>
    </submittedName>
</protein>
<accession>A0AAV4QXU7</accession>
<organism evidence="1 2">
    <name type="scientific">Caerostris darwini</name>
    <dbReference type="NCBI Taxonomy" id="1538125"/>
    <lineage>
        <taxon>Eukaryota</taxon>
        <taxon>Metazoa</taxon>
        <taxon>Ecdysozoa</taxon>
        <taxon>Arthropoda</taxon>
        <taxon>Chelicerata</taxon>
        <taxon>Arachnida</taxon>
        <taxon>Araneae</taxon>
        <taxon>Araneomorphae</taxon>
        <taxon>Entelegynae</taxon>
        <taxon>Araneoidea</taxon>
        <taxon>Araneidae</taxon>
        <taxon>Caerostris</taxon>
    </lineage>
</organism>
<dbReference type="AlphaFoldDB" id="A0AAV4QXU7"/>
<evidence type="ECO:0000313" key="1">
    <source>
        <dbReference type="EMBL" id="GIY12950.1"/>
    </source>
</evidence>
<proteinExistence type="predicted"/>
<gene>
    <name evidence="1" type="ORF">CDAR_3501</name>
</gene>
<sequence length="107" mass="12018">MMEDHCSSIFERKSVLRHALGLDGFLLCSANTTSIAFLGRKISLMDTESPEPTHTSGNKKELSPGFTKYIYLYTQLGFNFTVDGSGLYGTVRENQSKYSLRALKLER</sequence>